<dbReference type="NCBIfam" id="NF012099">
    <property type="entry name" value="SubclassA2"/>
    <property type="match status" value="1"/>
</dbReference>
<evidence type="ECO:0000256" key="6">
    <source>
        <dbReference type="RuleBase" id="RU361140"/>
    </source>
</evidence>
<feature type="domain" description="Beta-lactamase class A catalytic" evidence="8">
    <location>
        <begin position="41"/>
        <end position="267"/>
    </location>
</feature>
<accession>A0ABS5VW44</accession>
<comment type="catalytic activity">
    <reaction evidence="1 6">
        <text>a beta-lactam + H2O = a substituted beta-amino acid</text>
        <dbReference type="Rhea" id="RHEA:20401"/>
        <dbReference type="ChEBI" id="CHEBI:15377"/>
        <dbReference type="ChEBI" id="CHEBI:35627"/>
        <dbReference type="ChEBI" id="CHEBI:140347"/>
        <dbReference type="EC" id="3.5.2.6"/>
    </reaction>
</comment>
<evidence type="ECO:0000259" key="8">
    <source>
        <dbReference type="Pfam" id="PF13354"/>
    </source>
</evidence>
<dbReference type="EMBL" id="JAHESD010000063">
    <property type="protein sequence ID" value="MBT1705657.1"/>
    <property type="molecule type" value="Genomic_DNA"/>
</dbReference>
<evidence type="ECO:0000256" key="1">
    <source>
        <dbReference type="ARBA" id="ARBA00001526"/>
    </source>
</evidence>
<feature type="chain" id="PRO_5045089325" description="Beta-lactamase" evidence="7">
    <location>
        <begin position="21"/>
        <end position="299"/>
    </location>
</feature>
<organism evidence="9 10">
    <name type="scientific">Chryseosolibacter indicus</name>
    <dbReference type="NCBI Taxonomy" id="2782351"/>
    <lineage>
        <taxon>Bacteria</taxon>
        <taxon>Pseudomonadati</taxon>
        <taxon>Bacteroidota</taxon>
        <taxon>Cytophagia</taxon>
        <taxon>Cytophagales</taxon>
        <taxon>Chryseotaleaceae</taxon>
        <taxon>Chryseosolibacter</taxon>
    </lineage>
</organism>
<comment type="similarity">
    <text evidence="2 6">Belongs to the class-A beta-lactamase family.</text>
</comment>
<evidence type="ECO:0000313" key="9">
    <source>
        <dbReference type="EMBL" id="MBT1705657.1"/>
    </source>
</evidence>
<dbReference type="PANTHER" id="PTHR35333:SF3">
    <property type="entry name" value="BETA-LACTAMASE-TYPE TRANSPEPTIDASE FOLD CONTAINING PROTEIN"/>
    <property type="match status" value="1"/>
</dbReference>
<dbReference type="Gene3D" id="3.40.710.10">
    <property type="entry name" value="DD-peptidase/beta-lactamase superfamily"/>
    <property type="match status" value="1"/>
</dbReference>
<evidence type="ECO:0000256" key="3">
    <source>
        <dbReference type="ARBA" id="ARBA00012865"/>
    </source>
</evidence>
<dbReference type="PROSITE" id="PS00146">
    <property type="entry name" value="BETA_LACTAMASE_A"/>
    <property type="match status" value="1"/>
</dbReference>
<dbReference type="InterPro" id="IPR023650">
    <property type="entry name" value="Beta-lactam_class-A_AS"/>
</dbReference>
<keyword evidence="5 6" id="KW-0046">Antibiotic resistance</keyword>
<dbReference type="Pfam" id="PF13354">
    <property type="entry name" value="Beta-lactamase2"/>
    <property type="match status" value="1"/>
</dbReference>
<dbReference type="Proteomes" id="UP000772618">
    <property type="component" value="Unassembled WGS sequence"/>
</dbReference>
<evidence type="ECO:0000256" key="7">
    <source>
        <dbReference type="SAM" id="SignalP"/>
    </source>
</evidence>
<dbReference type="InterPro" id="IPR000871">
    <property type="entry name" value="Beta-lactam_class-A"/>
</dbReference>
<dbReference type="RefSeq" id="WP_254155652.1">
    <property type="nucleotide sequence ID" value="NZ_JAHESD010000063.1"/>
</dbReference>
<dbReference type="InterPro" id="IPR045155">
    <property type="entry name" value="Beta-lactam_cat"/>
</dbReference>
<proteinExistence type="inferred from homology"/>
<evidence type="ECO:0000313" key="10">
    <source>
        <dbReference type="Proteomes" id="UP000772618"/>
    </source>
</evidence>
<dbReference type="EC" id="3.5.2.6" evidence="3 6"/>
<dbReference type="PANTHER" id="PTHR35333">
    <property type="entry name" value="BETA-LACTAMASE"/>
    <property type="match status" value="1"/>
</dbReference>
<evidence type="ECO:0000256" key="5">
    <source>
        <dbReference type="ARBA" id="ARBA00023251"/>
    </source>
</evidence>
<dbReference type="PRINTS" id="PR00118">
    <property type="entry name" value="BLACTAMASEA"/>
</dbReference>
<keyword evidence="10" id="KW-1185">Reference proteome</keyword>
<dbReference type="InterPro" id="IPR012338">
    <property type="entry name" value="Beta-lactam/transpept-like"/>
</dbReference>
<reference evidence="9 10" key="1">
    <citation type="submission" date="2021-05" db="EMBL/GenBank/DDBJ databases">
        <title>A Polyphasic approach of four new species of the genus Ohtaekwangia: Ohtaekwangia histidinii sp. nov., Ohtaekwangia cretensis sp. nov., Ohtaekwangia indiensis sp. nov., Ohtaekwangia reichenbachii sp. nov. from diverse environment.</title>
        <authorList>
            <person name="Octaviana S."/>
        </authorList>
    </citation>
    <scope>NUCLEOTIDE SEQUENCE [LARGE SCALE GENOMIC DNA]</scope>
    <source>
        <strain evidence="9 10">PWU20</strain>
    </source>
</reference>
<evidence type="ECO:0000256" key="4">
    <source>
        <dbReference type="ARBA" id="ARBA00022801"/>
    </source>
</evidence>
<dbReference type="SUPFAM" id="SSF56601">
    <property type="entry name" value="beta-lactamase/transpeptidase-like"/>
    <property type="match status" value="1"/>
</dbReference>
<name>A0ABS5VW44_9BACT</name>
<sequence>MTTSKLLSLVLLLFSLQVHAQVYNLEKEINEMLDTLDARVGVAISHVKANEVLRIHPGDRYPMQSVFKFHLAMTVLRQVDQKKLSLKQKVQISKDDYIPDTWSPMAKKYPNGGVSLTIAELLAYTISQSDNNGCDILFKLVGGPKVVEEYIKLLGVYDVSIVATEAEMHQDPEIQYKNWSTPGALVELLHKCFNTPVLSKESRDFLWKAMTGSVTGAKRIKGLLPRNTVVAHRTGTSGRDEEGKTAATNDIGVIMLPDNSQLIIAVLIKDSTEEPEVNERTIARISKAAYDYFTRKNQE</sequence>
<feature type="signal peptide" evidence="7">
    <location>
        <begin position="1"/>
        <end position="20"/>
    </location>
</feature>
<gene>
    <name evidence="9" type="primary">bla</name>
    <name evidence="9" type="ORF">KK060_20370</name>
</gene>
<evidence type="ECO:0000256" key="2">
    <source>
        <dbReference type="ARBA" id="ARBA00009009"/>
    </source>
</evidence>
<dbReference type="NCBIfam" id="NF033103">
    <property type="entry name" value="bla_class_A"/>
    <property type="match status" value="1"/>
</dbReference>
<keyword evidence="7" id="KW-0732">Signal</keyword>
<keyword evidence="4 6" id="KW-0378">Hydrolase</keyword>
<comment type="caution">
    <text evidence="9">The sequence shown here is derived from an EMBL/GenBank/DDBJ whole genome shotgun (WGS) entry which is preliminary data.</text>
</comment>
<protein>
    <recommendedName>
        <fullName evidence="3 6">Beta-lactamase</fullName>
        <ecNumber evidence="3 6">3.5.2.6</ecNumber>
    </recommendedName>
</protein>